<proteinExistence type="predicted"/>
<dbReference type="Proteomes" id="UP000005546">
    <property type="component" value="Unassembled WGS sequence"/>
</dbReference>
<organism evidence="2 3">
    <name type="scientific">Paraprevotella xylaniphila YIT 11841</name>
    <dbReference type="NCBI Taxonomy" id="762982"/>
    <lineage>
        <taxon>Bacteria</taxon>
        <taxon>Pseudomonadati</taxon>
        <taxon>Bacteroidota</taxon>
        <taxon>Bacteroidia</taxon>
        <taxon>Bacteroidales</taxon>
        <taxon>Prevotellaceae</taxon>
        <taxon>Paraprevotella</taxon>
    </lineage>
</organism>
<keyword evidence="1" id="KW-1133">Transmembrane helix</keyword>
<name>F3QW05_9BACT</name>
<evidence type="ECO:0000256" key="1">
    <source>
        <dbReference type="SAM" id="Phobius"/>
    </source>
</evidence>
<feature type="transmembrane region" description="Helical" evidence="1">
    <location>
        <begin position="21"/>
        <end position="42"/>
    </location>
</feature>
<dbReference type="AlphaFoldDB" id="F3QW05"/>
<protein>
    <submittedName>
        <fullName evidence="2">Uncharacterized protein</fullName>
    </submittedName>
</protein>
<keyword evidence="1" id="KW-0472">Membrane</keyword>
<comment type="caution">
    <text evidence="2">The sequence shown here is derived from an EMBL/GenBank/DDBJ whole genome shotgun (WGS) entry which is preliminary data.</text>
</comment>
<dbReference type="EMBL" id="AFBR01000067">
    <property type="protein sequence ID" value="EGG52473.1"/>
    <property type="molecule type" value="Genomic_DNA"/>
</dbReference>
<reference evidence="2 3" key="1">
    <citation type="submission" date="2011-02" db="EMBL/GenBank/DDBJ databases">
        <authorList>
            <person name="Weinstock G."/>
            <person name="Sodergren E."/>
            <person name="Clifton S."/>
            <person name="Fulton L."/>
            <person name="Fulton B."/>
            <person name="Courtney L."/>
            <person name="Fronick C."/>
            <person name="Harrison M."/>
            <person name="Strong C."/>
            <person name="Farmer C."/>
            <person name="Delahaunty K."/>
            <person name="Markovic C."/>
            <person name="Hall O."/>
            <person name="Minx P."/>
            <person name="Tomlinson C."/>
            <person name="Mitreva M."/>
            <person name="Hou S."/>
            <person name="Chen J."/>
            <person name="Wollam A."/>
            <person name="Pepin K.H."/>
            <person name="Johnson M."/>
            <person name="Bhonagiri V."/>
            <person name="Zhang X."/>
            <person name="Suruliraj S."/>
            <person name="Warren W."/>
            <person name="Chinwalla A."/>
            <person name="Mardis E.R."/>
            <person name="Wilson R.K."/>
        </authorList>
    </citation>
    <scope>NUCLEOTIDE SEQUENCE [LARGE SCALE GENOMIC DNA]</scope>
    <source>
        <strain evidence="2 3">YIT 11841</strain>
    </source>
</reference>
<evidence type="ECO:0000313" key="2">
    <source>
        <dbReference type="EMBL" id="EGG52473.1"/>
    </source>
</evidence>
<dbReference type="HOGENOM" id="CLU_3237254_0_0_10"/>
<sequence length="43" mass="5039">MTRPLPDIFRGGFFCSVTNRLFGVTFYIFLLFGRFILSTFIVK</sequence>
<keyword evidence="3" id="KW-1185">Reference proteome</keyword>
<gene>
    <name evidence="2" type="ORF">HMPREF9442_02328</name>
</gene>
<accession>F3QW05</accession>
<evidence type="ECO:0000313" key="3">
    <source>
        <dbReference type="Proteomes" id="UP000005546"/>
    </source>
</evidence>
<keyword evidence="1" id="KW-0812">Transmembrane</keyword>
<dbReference type="STRING" id="762982.HMPREF9442_02328"/>